<dbReference type="GO" id="GO:0008236">
    <property type="term" value="F:serine-type peptidase activity"/>
    <property type="evidence" value="ECO:0007669"/>
    <property type="project" value="InterPro"/>
</dbReference>
<dbReference type="InterPro" id="IPR011659">
    <property type="entry name" value="WD40"/>
</dbReference>
<dbReference type="AlphaFoldDB" id="A0A0A1VSG0"/>
<dbReference type="Proteomes" id="UP000030321">
    <property type="component" value="Unassembled WGS sequence"/>
</dbReference>
<organism evidence="2 3">
    <name type="scientific">Microcystis aeruginosa NIES-44</name>
    <dbReference type="NCBI Taxonomy" id="449439"/>
    <lineage>
        <taxon>Bacteria</taxon>
        <taxon>Bacillati</taxon>
        <taxon>Cyanobacteriota</taxon>
        <taxon>Cyanophyceae</taxon>
        <taxon>Oscillatoriophycideae</taxon>
        <taxon>Chroococcales</taxon>
        <taxon>Microcystaceae</taxon>
        <taxon>Microcystis</taxon>
    </lineage>
</organism>
<dbReference type="Gene3D" id="2.120.10.30">
    <property type="entry name" value="TolB, C-terminal domain"/>
    <property type="match status" value="1"/>
</dbReference>
<dbReference type="InterPro" id="IPR050585">
    <property type="entry name" value="Xaa-Pro_dipeptidyl-ppase/CocE"/>
</dbReference>
<gene>
    <name evidence="2" type="ORF">N44_01077</name>
</gene>
<reference evidence="3" key="1">
    <citation type="journal article" date="2015" name="Genome">
        <title>Whole Genome Sequence of the Non-Microcystin-Producing Microcystis aeruginosa Strain NIES-44.</title>
        <authorList>
            <person name="Okano K."/>
            <person name="Miyata N."/>
            <person name="Ozaki Y."/>
        </authorList>
    </citation>
    <scope>NUCLEOTIDE SEQUENCE [LARGE SCALE GENOMIC DNA]</scope>
    <source>
        <strain evidence="3">NIES-44</strain>
    </source>
</reference>
<dbReference type="PANTHER" id="PTHR43056:SF5">
    <property type="entry name" value="PEPTIDASE S9 PROLYL OLIGOPEPTIDASE CATALYTIC DOMAIN-CONTAINING PROTEIN"/>
    <property type="match status" value="1"/>
</dbReference>
<protein>
    <submittedName>
        <fullName evidence="2">Prolyl oligopeptidase family protein</fullName>
    </submittedName>
</protein>
<evidence type="ECO:0000313" key="3">
    <source>
        <dbReference type="Proteomes" id="UP000030321"/>
    </source>
</evidence>
<evidence type="ECO:0000313" key="2">
    <source>
        <dbReference type="EMBL" id="GAL92519.1"/>
    </source>
</evidence>
<dbReference type="EMBL" id="BBPA01000021">
    <property type="protein sequence ID" value="GAL92519.1"/>
    <property type="molecule type" value="Genomic_DNA"/>
</dbReference>
<accession>A0A0A1VSG0</accession>
<proteinExistence type="predicted"/>
<evidence type="ECO:0000259" key="1">
    <source>
        <dbReference type="Pfam" id="PF00326"/>
    </source>
</evidence>
<dbReference type="InterPro" id="IPR001375">
    <property type="entry name" value="Peptidase_S9_cat"/>
</dbReference>
<dbReference type="Pfam" id="PF07676">
    <property type="entry name" value="PD40"/>
    <property type="match status" value="1"/>
</dbReference>
<dbReference type="GO" id="GO:0006508">
    <property type="term" value="P:proteolysis"/>
    <property type="evidence" value="ECO:0007669"/>
    <property type="project" value="InterPro"/>
</dbReference>
<feature type="domain" description="Peptidase S9 prolyl oligopeptidase catalytic" evidence="1">
    <location>
        <begin position="420"/>
        <end position="627"/>
    </location>
</feature>
<dbReference type="InterPro" id="IPR029058">
    <property type="entry name" value="AB_hydrolase_fold"/>
</dbReference>
<name>A0A0A1VSG0_MICAE</name>
<sequence length="640" mass="71665">MSNQISAYGSWKSPITSDLIVAESISLGGVTLDGEDIYWLEGRPQEKGRNVLVKLNPDGTTTDITPAPFNVRTRVHEYGGGSYLIVAGIIYFCNFADQRIYRQTADSLPQPLTRENSCRYADLILDEFRNRLICVCEDHSQKDREPVNSIVSIDVDTGEIETLVSGDDFYTSPRLSADGSRLAWISWNHPNMPWDSSFLWVADINNLYLSNIRVIAGGENESVCEPRWSADEQLYFTSDRNDFWNFYCFNHDEQIEPVLEPIEAEFAYPHWVFGLSNYGFAGESQIICSYTKDGRWYLGSIDTLNREFREIITADTNISSLQVSESKIVFIGGSFREVTAVISLYLATGTREILKSSSNLTISSDYFSIPEMIAFPTSQGLTASAWYYPPQNPDYTAPNGELPPLLVKSHGGPTAAATSSLSLRVQYWTSRGFGYLDVNYGGSTGYGRQYRQRLLGNWGIVDVEDCINGAKYLVNQGLVDGERLAISGGSAGGYTTLAALTFHDTFKAGASYYGVSDLEVLATDTHKFESRYLDKLVGRYPEEKEIYYQRSPIHFTAQLSCPVIFFQGLEDRVVPPNQAEMMVEALKAKGLPVAYVPFAGEQHGFRQAESIKRALDAEFYFYSRLFGFTPADNLEPVEIK</sequence>
<dbReference type="Gene3D" id="3.40.50.1820">
    <property type="entry name" value="alpha/beta hydrolase"/>
    <property type="match status" value="1"/>
</dbReference>
<dbReference type="MEROPS" id="S09.074"/>
<dbReference type="RefSeq" id="WP_045358351.1">
    <property type="nucleotide sequence ID" value="NZ_BBPA01000021.1"/>
</dbReference>
<dbReference type="PANTHER" id="PTHR43056">
    <property type="entry name" value="PEPTIDASE S9 PROLYL OLIGOPEPTIDASE"/>
    <property type="match status" value="1"/>
</dbReference>
<dbReference type="SUPFAM" id="SSF53474">
    <property type="entry name" value="alpha/beta-Hydrolases"/>
    <property type="match status" value="1"/>
</dbReference>
<dbReference type="SUPFAM" id="SSF69322">
    <property type="entry name" value="Tricorn protease domain 2"/>
    <property type="match status" value="1"/>
</dbReference>
<comment type="caution">
    <text evidence="2">The sequence shown here is derived from an EMBL/GenBank/DDBJ whole genome shotgun (WGS) entry which is preliminary data.</text>
</comment>
<dbReference type="InterPro" id="IPR011042">
    <property type="entry name" value="6-blade_b-propeller_TolB-like"/>
</dbReference>
<dbReference type="Pfam" id="PF00326">
    <property type="entry name" value="Peptidase_S9"/>
    <property type="match status" value="1"/>
</dbReference>